<gene>
    <name evidence="2" type="ORF">AVEN_111510_1</name>
</gene>
<protein>
    <submittedName>
        <fullName evidence="2">Uncharacterized protein</fullName>
    </submittedName>
</protein>
<evidence type="ECO:0000256" key="1">
    <source>
        <dbReference type="SAM" id="MobiDB-lite"/>
    </source>
</evidence>
<comment type="caution">
    <text evidence="2">The sequence shown here is derived from an EMBL/GenBank/DDBJ whole genome shotgun (WGS) entry which is preliminary data.</text>
</comment>
<reference evidence="2 3" key="1">
    <citation type="journal article" date="2019" name="Sci. Rep.">
        <title>Orb-weaving spider Araneus ventricosus genome elucidates the spidroin gene catalogue.</title>
        <authorList>
            <person name="Kono N."/>
            <person name="Nakamura H."/>
            <person name="Ohtoshi R."/>
            <person name="Moran D.A.P."/>
            <person name="Shinohara A."/>
            <person name="Yoshida Y."/>
            <person name="Fujiwara M."/>
            <person name="Mori M."/>
            <person name="Tomita M."/>
            <person name="Arakawa K."/>
        </authorList>
    </citation>
    <scope>NUCLEOTIDE SEQUENCE [LARGE SCALE GENOMIC DNA]</scope>
</reference>
<evidence type="ECO:0000313" key="3">
    <source>
        <dbReference type="Proteomes" id="UP000499080"/>
    </source>
</evidence>
<dbReference type="AlphaFoldDB" id="A0A4Y2LDE8"/>
<dbReference type="EMBL" id="BGPR01005596">
    <property type="protein sequence ID" value="GBN11626.1"/>
    <property type="molecule type" value="Genomic_DNA"/>
</dbReference>
<proteinExistence type="predicted"/>
<feature type="region of interest" description="Disordered" evidence="1">
    <location>
        <begin position="1"/>
        <end position="26"/>
    </location>
</feature>
<sequence>MDEECENVSKTGEIREGGTRFESVGTRSRSIPSDWVARRCGRRSPTYECPIKYYGLKMEIVCQEALQMDWNRWMVNVQLIVNHVHKYGESSMKSDIESGVLCLRSRDLAWSLRSLQVAA</sequence>
<name>A0A4Y2LDE8_ARAVE</name>
<dbReference type="Proteomes" id="UP000499080">
    <property type="component" value="Unassembled WGS sequence"/>
</dbReference>
<organism evidence="2 3">
    <name type="scientific">Araneus ventricosus</name>
    <name type="common">Orbweaver spider</name>
    <name type="synonym">Epeira ventricosa</name>
    <dbReference type="NCBI Taxonomy" id="182803"/>
    <lineage>
        <taxon>Eukaryota</taxon>
        <taxon>Metazoa</taxon>
        <taxon>Ecdysozoa</taxon>
        <taxon>Arthropoda</taxon>
        <taxon>Chelicerata</taxon>
        <taxon>Arachnida</taxon>
        <taxon>Araneae</taxon>
        <taxon>Araneomorphae</taxon>
        <taxon>Entelegynae</taxon>
        <taxon>Araneoidea</taxon>
        <taxon>Araneidae</taxon>
        <taxon>Araneus</taxon>
    </lineage>
</organism>
<keyword evidence="3" id="KW-1185">Reference proteome</keyword>
<evidence type="ECO:0000313" key="2">
    <source>
        <dbReference type="EMBL" id="GBN11626.1"/>
    </source>
</evidence>
<accession>A0A4Y2LDE8</accession>